<evidence type="ECO:0000256" key="3">
    <source>
        <dbReference type="ARBA" id="ARBA00022679"/>
    </source>
</evidence>
<evidence type="ECO:0000256" key="9">
    <source>
        <dbReference type="SAM" id="Phobius"/>
    </source>
</evidence>
<organism evidence="11 12">
    <name type="scientific">Quercus suber</name>
    <name type="common">Cork oak</name>
    <dbReference type="NCBI Taxonomy" id="58331"/>
    <lineage>
        <taxon>Eukaryota</taxon>
        <taxon>Viridiplantae</taxon>
        <taxon>Streptophyta</taxon>
        <taxon>Embryophyta</taxon>
        <taxon>Tracheophyta</taxon>
        <taxon>Spermatophyta</taxon>
        <taxon>Magnoliopsida</taxon>
        <taxon>eudicotyledons</taxon>
        <taxon>Gunneridae</taxon>
        <taxon>Pentapetalae</taxon>
        <taxon>rosids</taxon>
        <taxon>fabids</taxon>
        <taxon>Fagales</taxon>
        <taxon>Fagaceae</taxon>
        <taxon>Quercus</taxon>
    </lineage>
</organism>
<dbReference type="PANTHER" id="PTHR48005:SF13">
    <property type="entry name" value="SERINE_THREONINE-PROTEIN KINASE DDB_G0278509-RELATED"/>
    <property type="match status" value="1"/>
</dbReference>
<dbReference type="SUPFAM" id="SSF56112">
    <property type="entry name" value="Protein kinase-like (PK-like)"/>
    <property type="match status" value="1"/>
</dbReference>
<dbReference type="Proteomes" id="UP000237347">
    <property type="component" value="Unassembled WGS sequence"/>
</dbReference>
<dbReference type="InterPro" id="IPR011009">
    <property type="entry name" value="Kinase-like_dom_sf"/>
</dbReference>
<keyword evidence="4" id="KW-0547">Nucleotide-binding</keyword>
<keyword evidence="6" id="KW-0067">ATP-binding</keyword>
<keyword evidence="9" id="KW-0472">Membrane</keyword>
<dbReference type="EC" id="2.7.11.1" evidence="1"/>
<dbReference type="GO" id="GO:0004674">
    <property type="term" value="F:protein serine/threonine kinase activity"/>
    <property type="evidence" value="ECO:0007669"/>
    <property type="project" value="UniProtKB-KW"/>
</dbReference>
<comment type="catalytic activity">
    <reaction evidence="8">
        <text>L-seryl-[protein] + ATP = O-phospho-L-seryl-[protein] + ADP + H(+)</text>
        <dbReference type="Rhea" id="RHEA:17989"/>
        <dbReference type="Rhea" id="RHEA-COMP:9863"/>
        <dbReference type="Rhea" id="RHEA-COMP:11604"/>
        <dbReference type="ChEBI" id="CHEBI:15378"/>
        <dbReference type="ChEBI" id="CHEBI:29999"/>
        <dbReference type="ChEBI" id="CHEBI:30616"/>
        <dbReference type="ChEBI" id="CHEBI:83421"/>
        <dbReference type="ChEBI" id="CHEBI:456216"/>
        <dbReference type="EC" id="2.7.11.1"/>
    </reaction>
</comment>
<evidence type="ECO:0000313" key="12">
    <source>
        <dbReference type="Proteomes" id="UP000237347"/>
    </source>
</evidence>
<proteinExistence type="predicted"/>
<evidence type="ECO:0000256" key="5">
    <source>
        <dbReference type="ARBA" id="ARBA00022777"/>
    </source>
</evidence>
<feature type="transmembrane region" description="Helical" evidence="9">
    <location>
        <begin position="42"/>
        <end position="61"/>
    </location>
</feature>
<keyword evidence="11" id="KW-0675">Receptor</keyword>
<evidence type="ECO:0000256" key="2">
    <source>
        <dbReference type="ARBA" id="ARBA00022527"/>
    </source>
</evidence>
<keyword evidence="12" id="KW-1185">Reference proteome</keyword>
<feature type="domain" description="Serine-threonine/tyrosine-protein kinase catalytic" evidence="10">
    <location>
        <begin position="88"/>
        <end position="131"/>
    </location>
</feature>
<sequence>MLNISDNNLSEALQGNKGLGGNVTGLQPCLVGRPISKGGHKITFLIILTFSGTLSLVSMFLKKEAPRTDQTHNMHEEKVFLITIFDGRAMVLTEIRHQNVVKLHGFCLHAQFSILIYKYLERGSLATILSNDGGA</sequence>
<keyword evidence="5 11" id="KW-0418">Kinase</keyword>
<reference evidence="11 12" key="1">
    <citation type="journal article" date="2018" name="Sci. Data">
        <title>The draft genome sequence of cork oak.</title>
        <authorList>
            <person name="Ramos A.M."/>
            <person name="Usie A."/>
            <person name="Barbosa P."/>
            <person name="Barros P.M."/>
            <person name="Capote T."/>
            <person name="Chaves I."/>
            <person name="Simoes F."/>
            <person name="Abreu I."/>
            <person name="Carrasquinho I."/>
            <person name="Faro C."/>
            <person name="Guimaraes J.B."/>
            <person name="Mendonca D."/>
            <person name="Nobrega F."/>
            <person name="Rodrigues L."/>
            <person name="Saibo N.J.M."/>
            <person name="Varela M.C."/>
            <person name="Egas C."/>
            <person name="Matos J."/>
            <person name="Miguel C.M."/>
            <person name="Oliveira M.M."/>
            <person name="Ricardo C.P."/>
            <person name="Goncalves S."/>
        </authorList>
    </citation>
    <scope>NUCLEOTIDE SEQUENCE [LARGE SCALE GENOMIC DNA]</scope>
    <source>
        <strain evidence="12">cv. HL8</strain>
    </source>
</reference>
<keyword evidence="9" id="KW-1133">Transmembrane helix</keyword>
<evidence type="ECO:0000313" key="11">
    <source>
        <dbReference type="EMBL" id="KAK7823539.1"/>
    </source>
</evidence>
<name>A0AAW0J9W3_QUESU</name>
<dbReference type="GO" id="GO:0005524">
    <property type="term" value="F:ATP binding"/>
    <property type="evidence" value="ECO:0007669"/>
    <property type="project" value="UniProtKB-KW"/>
</dbReference>
<evidence type="ECO:0000256" key="6">
    <source>
        <dbReference type="ARBA" id="ARBA00022840"/>
    </source>
</evidence>
<keyword evidence="2" id="KW-0723">Serine/threonine-protein kinase</keyword>
<dbReference type="Gene3D" id="1.10.510.10">
    <property type="entry name" value="Transferase(Phosphotransferase) domain 1"/>
    <property type="match status" value="1"/>
</dbReference>
<dbReference type="Pfam" id="PF07714">
    <property type="entry name" value="PK_Tyr_Ser-Thr"/>
    <property type="match status" value="1"/>
</dbReference>
<comment type="catalytic activity">
    <reaction evidence="7">
        <text>L-threonyl-[protein] + ATP = O-phospho-L-threonyl-[protein] + ADP + H(+)</text>
        <dbReference type="Rhea" id="RHEA:46608"/>
        <dbReference type="Rhea" id="RHEA-COMP:11060"/>
        <dbReference type="Rhea" id="RHEA-COMP:11605"/>
        <dbReference type="ChEBI" id="CHEBI:15378"/>
        <dbReference type="ChEBI" id="CHEBI:30013"/>
        <dbReference type="ChEBI" id="CHEBI:30616"/>
        <dbReference type="ChEBI" id="CHEBI:61977"/>
        <dbReference type="ChEBI" id="CHEBI:456216"/>
        <dbReference type="EC" id="2.7.11.1"/>
    </reaction>
</comment>
<dbReference type="EMBL" id="PKMF04000629">
    <property type="protein sequence ID" value="KAK7823539.1"/>
    <property type="molecule type" value="Genomic_DNA"/>
</dbReference>
<evidence type="ECO:0000256" key="7">
    <source>
        <dbReference type="ARBA" id="ARBA00047899"/>
    </source>
</evidence>
<dbReference type="PANTHER" id="PTHR48005">
    <property type="entry name" value="LEUCINE RICH REPEAT KINASE 2"/>
    <property type="match status" value="1"/>
</dbReference>
<accession>A0AAW0J9W3</accession>
<gene>
    <name evidence="11" type="primary">MIK2_106</name>
    <name evidence="11" type="ORF">CFP56_035361</name>
</gene>
<comment type="caution">
    <text evidence="11">The sequence shown here is derived from an EMBL/GenBank/DDBJ whole genome shotgun (WGS) entry which is preliminary data.</text>
</comment>
<dbReference type="InterPro" id="IPR051420">
    <property type="entry name" value="Ser_Thr_Kinases_DiverseReg"/>
</dbReference>
<evidence type="ECO:0000256" key="1">
    <source>
        <dbReference type="ARBA" id="ARBA00012513"/>
    </source>
</evidence>
<evidence type="ECO:0000259" key="10">
    <source>
        <dbReference type="Pfam" id="PF07714"/>
    </source>
</evidence>
<dbReference type="AlphaFoldDB" id="A0AAW0J9W3"/>
<evidence type="ECO:0000256" key="4">
    <source>
        <dbReference type="ARBA" id="ARBA00022741"/>
    </source>
</evidence>
<keyword evidence="3" id="KW-0808">Transferase</keyword>
<protein>
    <recommendedName>
        <fullName evidence="1">non-specific serine/threonine protein kinase</fullName>
        <ecNumber evidence="1">2.7.11.1</ecNumber>
    </recommendedName>
</protein>
<keyword evidence="9" id="KW-0812">Transmembrane</keyword>
<evidence type="ECO:0000256" key="8">
    <source>
        <dbReference type="ARBA" id="ARBA00048679"/>
    </source>
</evidence>
<dbReference type="InterPro" id="IPR001245">
    <property type="entry name" value="Ser-Thr/Tyr_kinase_cat_dom"/>
</dbReference>